<dbReference type="SUPFAM" id="SSF54211">
    <property type="entry name" value="Ribosomal protein S5 domain 2-like"/>
    <property type="match status" value="1"/>
</dbReference>
<dbReference type="GO" id="GO:0019287">
    <property type="term" value="P:isopentenyl diphosphate biosynthetic process, mevalonate pathway"/>
    <property type="evidence" value="ECO:0007669"/>
    <property type="project" value="InterPro"/>
</dbReference>
<keyword evidence="3" id="KW-0444">Lipid biosynthesis</keyword>
<dbReference type="InterPro" id="IPR041431">
    <property type="entry name" value="Mvd1_C"/>
</dbReference>
<evidence type="ECO:0000313" key="11">
    <source>
        <dbReference type="Proteomes" id="UP000070505"/>
    </source>
</evidence>
<evidence type="ECO:0000256" key="2">
    <source>
        <dbReference type="ARBA" id="ARBA00012296"/>
    </source>
</evidence>
<dbReference type="NCBIfam" id="TIGR01240">
    <property type="entry name" value="mevDPdecarb"/>
    <property type="match status" value="1"/>
</dbReference>
<dbReference type="RefSeq" id="WP_075523742.1">
    <property type="nucleotide sequence ID" value="NZ_KQ961868.1"/>
</dbReference>
<dbReference type="PANTHER" id="PTHR10977:SF3">
    <property type="entry name" value="DIPHOSPHOMEVALONATE DECARBOXYLASE"/>
    <property type="match status" value="1"/>
</dbReference>
<keyword evidence="6" id="KW-0443">Lipid metabolism</keyword>
<keyword evidence="7" id="KW-0456">Lyase</keyword>
<dbReference type="InterPro" id="IPR014721">
    <property type="entry name" value="Ribsml_uS5_D2-typ_fold_subgr"/>
</dbReference>
<evidence type="ECO:0000256" key="5">
    <source>
        <dbReference type="ARBA" id="ARBA00022840"/>
    </source>
</evidence>
<dbReference type="InterPro" id="IPR020568">
    <property type="entry name" value="Ribosomal_Su5_D2-typ_SF"/>
</dbReference>
<gene>
    <name evidence="10" type="ORF">HMPREF3230_00950</name>
</gene>
<dbReference type="Proteomes" id="UP000070505">
    <property type="component" value="Unassembled WGS sequence"/>
</dbReference>
<evidence type="ECO:0000256" key="3">
    <source>
        <dbReference type="ARBA" id="ARBA00022516"/>
    </source>
</evidence>
<dbReference type="PANTHER" id="PTHR10977">
    <property type="entry name" value="DIPHOSPHOMEVALONATE DECARBOXYLASE"/>
    <property type="match status" value="1"/>
</dbReference>
<dbReference type="Pfam" id="PF18376">
    <property type="entry name" value="MDD_C"/>
    <property type="match status" value="1"/>
</dbReference>
<dbReference type="AlphaFoldDB" id="A0A135Z4X4"/>
<dbReference type="FunFam" id="3.30.230.10:FF:000072">
    <property type="entry name" value="Diphosphomevalonate decarboxylase"/>
    <property type="match status" value="1"/>
</dbReference>
<proteinExistence type="inferred from homology"/>
<dbReference type="InterPro" id="IPR053859">
    <property type="entry name" value="MVD-like_N"/>
</dbReference>
<organism evidence="10 11">
    <name type="scientific">Gardnerella vaginalis</name>
    <dbReference type="NCBI Taxonomy" id="2702"/>
    <lineage>
        <taxon>Bacteria</taxon>
        <taxon>Bacillati</taxon>
        <taxon>Actinomycetota</taxon>
        <taxon>Actinomycetes</taxon>
        <taxon>Bifidobacteriales</taxon>
        <taxon>Bifidobacteriaceae</taxon>
        <taxon>Gardnerella</taxon>
    </lineage>
</organism>
<accession>A0A135Z4X4</accession>
<dbReference type="SUPFAM" id="SSF55060">
    <property type="entry name" value="GHMP Kinase, C-terminal domain"/>
    <property type="match status" value="1"/>
</dbReference>
<comment type="similarity">
    <text evidence="1">Belongs to the diphosphomevalonate decarboxylase family.</text>
</comment>
<dbReference type="InterPro" id="IPR029765">
    <property type="entry name" value="Mev_diP_decarb"/>
</dbReference>
<reference evidence="10 11" key="1">
    <citation type="submission" date="2016-02" db="EMBL/GenBank/DDBJ databases">
        <authorList>
            <person name="Wen L."/>
            <person name="He K."/>
            <person name="Yang H."/>
        </authorList>
    </citation>
    <scope>NUCLEOTIDE SEQUENCE [LARGE SCALE GENOMIC DNA]</scope>
    <source>
        <strain evidence="10 11">CMW7778B</strain>
    </source>
</reference>
<evidence type="ECO:0000256" key="4">
    <source>
        <dbReference type="ARBA" id="ARBA00022741"/>
    </source>
</evidence>
<evidence type="ECO:0000256" key="6">
    <source>
        <dbReference type="ARBA" id="ARBA00023098"/>
    </source>
</evidence>
<evidence type="ECO:0000259" key="8">
    <source>
        <dbReference type="Pfam" id="PF18376"/>
    </source>
</evidence>
<dbReference type="PIRSF" id="PIRSF015950">
    <property type="entry name" value="Mev_P_decrbx"/>
    <property type="match status" value="1"/>
</dbReference>
<evidence type="ECO:0000259" key="9">
    <source>
        <dbReference type="Pfam" id="PF22700"/>
    </source>
</evidence>
<feature type="domain" description="Mvd1 C-terminal" evidence="8">
    <location>
        <begin position="198"/>
        <end position="334"/>
    </location>
</feature>
<dbReference type="Pfam" id="PF22700">
    <property type="entry name" value="MVD-like_N"/>
    <property type="match status" value="1"/>
</dbReference>
<feature type="domain" description="Diphosphomevalonate decarboxylase-like N-terminal" evidence="9">
    <location>
        <begin position="25"/>
        <end position="184"/>
    </location>
</feature>
<dbReference type="Gene3D" id="3.30.70.890">
    <property type="entry name" value="GHMP kinase, C-terminal domain"/>
    <property type="match status" value="1"/>
</dbReference>
<evidence type="ECO:0000256" key="1">
    <source>
        <dbReference type="ARBA" id="ARBA00008831"/>
    </source>
</evidence>
<comment type="caution">
    <text evidence="10">The sequence shown here is derived from an EMBL/GenBank/DDBJ whole genome shotgun (WGS) entry which is preliminary data.</text>
</comment>
<keyword evidence="4" id="KW-0547">Nucleotide-binding</keyword>
<dbReference type="GO" id="GO:0004163">
    <property type="term" value="F:diphosphomevalonate decarboxylase activity"/>
    <property type="evidence" value="ECO:0007669"/>
    <property type="project" value="UniProtKB-EC"/>
</dbReference>
<sequence>MQSVIVNPSVFYDDSMNANCARACANVNIALIKYWGKRNEELILPYASSLSLTLADWGTETQVSFDENLSEDNISLDGITLVGGKSNKVRNRIISMLDLIRARAGISLKANVVSHNSVPTAAGLASSASGFAALAAAGAYAAGLNLSPRELSKLARRGSGSACRSIFGGLSIWNAGEDDESSYAEPIQMPENLQLAMIAIVLDSAPKPISSREAMSRTVKTSPTYMPWIKQSEKDFQNAICAIKNSDIETLGNIVEKNFMGMHETMHNAVPPVNYITEDSYKVLEIIKNLRSKGLPVWATMDAGPNVKVLTVKSEAEKVANDLRSHISKVLDNSNLSSNKPIRIMVALPGDGVRIFVRK</sequence>
<dbReference type="Gene3D" id="3.30.230.10">
    <property type="match status" value="1"/>
</dbReference>
<evidence type="ECO:0000313" key="10">
    <source>
        <dbReference type="EMBL" id="KXI16716.1"/>
    </source>
</evidence>
<dbReference type="EMBL" id="LSRC01000038">
    <property type="protein sequence ID" value="KXI16716.1"/>
    <property type="molecule type" value="Genomic_DNA"/>
</dbReference>
<dbReference type="EC" id="4.1.1.33" evidence="2"/>
<dbReference type="InterPro" id="IPR036554">
    <property type="entry name" value="GHMP_kinase_C_sf"/>
</dbReference>
<protein>
    <recommendedName>
        <fullName evidence="2">diphosphomevalonate decarboxylase</fullName>
        <ecNumber evidence="2">4.1.1.33</ecNumber>
    </recommendedName>
</protein>
<keyword evidence="5" id="KW-0067">ATP-binding</keyword>
<dbReference type="GO" id="GO:0005829">
    <property type="term" value="C:cytosol"/>
    <property type="evidence" value="ECO:0007669"/>
    <property type="project" value="InterPro"/>
</dbReference>
<dbReference type="InterPro" id="IPR005935">
    <property type="entry name" value="Mev_decarb"/>
</dbReference>
<evidence type="ECO:0000256" key="7">
    <source>
        <dbReference type="ARBA" id="ARBA00023239"/>
    </source>
</evidence>
<name>A0A135Z4X4_GARVA</name>
<dbReference type="GO" id="GO:0005524">
    <property type="term" value="F:ATP binding"/>
    <property type="evidence" value="ECO:0007669"/>
    <property type="project" value="UniProtKB-KW"/>
</dbReference>
<dbReference type="PATRIC" id="fig|2702.101.peg.931"/>